<sequence length="67" mass="7496">MQRHADVYRSVANSDTSSDATSRSSGHSPGVMQPCKSSLSVNYSTRLDLFKSVFVLFIRFFEAIHLI</sequence>
<gene>
    <name evidence="2" type="ORF">O181_047080</name>
</gene>
<organism evidence="2 3">
    <name type="scientific">Austropuccinia psidii MF-1</name>
    <dbReference type="NCBI Taxonomy" id="1389203"/>
    <lineage>
        <taxon>Eukaryota</taxon>
        <taxon>Fungi</taxon>
        <taxon>Dikarya</taxon>
        <taxon>Basidiomycota</taxon>
        <taxon>Pucciniomycotina</taxon>
        <taxon>Pucciniomycetes</taxon>
        <taxon>Pucciniales</taxon>
        <taxon>Sphaerophragmiaceae</taxon>
        <taxon>Austropuccinia</taxon>
    </lineage>
</organism>
<evidence type="ECO:0000313" key="2">
    <source>
        <dbReference type="EMBL" id="MBW0507365.1"/>
    </source>
</evidence>
<evidence type="ECO:0000256" key="1">
    <source>
        <dbReference type="SAM" id="MobiDB-lite"/>
    </source>
</evidence>
<feature type="compositionally biased region" description="Low complexity" evidence="1">
    <location>
        <begin position="10"/>
        <end position="28"/>
    </location>
</feature>
<keyword evidence="3" id="KW-1185">Reference proteome</keyword>
<evidence type="ECO:0000313" key="3">
    <source>
        <dbReference type="Proteomes" id="UP000765509"/>
    </source>
</evidence>
<feature type="region of interest" description="Disordered" evidence="1">
    <location>
        <begin position="1"/>
        <end position="34"/>
    </location>
</feature>
<accession>A0A9Q3DUM9</accession>
<name>A0A9Q3DUM9_9BASI</name>
<comment type="caution">
    <text evidence="2">The sequence shown here is derived from an EMBL/GenBank/DDBJ whole genome shotgun (WGS) entry which is preliminary data.</text>
</comment>
<dbReference type="Proteomes" id="UP000765509">
    <property type="component" value="Unassembled WGS sequence"/>
</dbReference>
<dbReference type="AlphaFoldDB" id="A0A9Q3DUM9"/>
<protein>
    <submittedName>
        <fullName evidence="2">Uncharacterized protein</fullName>
    </submittedName>
</protein>
<proteinExistence type="predicted"/>
<dbReference type="EMBL" id="AVOT02019663">
    <property type="protein sequence ID" value="MBW0507365.1"/>
    <property type="molecule type" value="Genomic_DNA"/>
</dbReference>
<reference evidence="2" key="1">
    <citation type="submission" date="2021-03" db="EMBL/GenBank/DDBJ databases">
        <title>Draft genome sequence of rust myrtle Austropuccinia psidii MF-1, a brazilian biotype.</title>
        <authorList>
            <person name="Quecine M.C."/>
            <person name="Pachon D.M.R."/>
            <person name="Bonatelli M.L."/>
            <person name="Correr F.H."/>
            <person name="Franceschini L.M."/>
            <person name="Leite T.F."/>
            <person name="Margarido G.R.A."/>
            <person name="Almeida C.A."/>
            <person name="Ferrarezi J.A."/>
            <person name="Labate C.A."/>
        </authorList>
    </citation>
    <scope>NUCLEOTIDE SEQUENCE</scope>
    <source>
        <strain evidence="2">MF-1</strain>
    </source>
</reference>